<keyword evidence="2" id="KW-1133">Transmembrane helix</keyword>
<evidence type="ECO:0000256" key="2">
    <source>
        <dbReference type="SAM" id="Phobius"/>
    </source>
</evidence>
<dbReference type="OMA" id="SCFIIFM"/>
<reference evidence="3 4" key="1">
    <citation type="submission" date="2022-04" db="EMBL/GenBank/DDBJ databases">
        <title>Chromosome-level reference genomes for two strains of Caenorhabditis briggsae: an improved platform for comparative genomics.</title>
        <authorList>
            <person name="Stevens L."/>
            <person name="Andersen E."/>
        </authorList>
    </citation>
    <scope>NUCLEOTIDE SEQUENCE [LARGE SCALE GENOMIC DNA]</scope>
    <source>
        <strain evidence="3">VX34</strain>
        <tissue evidence="3">Whole-organism</tissue>
    </source>
</reference>
<dbReference type="AlphaFoldDB" id="A0AAE9JM83"/>
<evidence type="ECO:0000313" key="3">
    <source>
        <dbReference type="EMBL" id="UMM36879.1"/>
    </source>
</evidence>
<protein>
    <submittedName>
        <fullName evidence="3">Uncharacterized protein</fullName>
    </submittedName>
</protein>
<feature type="compositionally biased region" description="Acidic residues" evidence="1">
    <location>
        <begin position="1"/>
        <end position="17"/>
    </location>
</feature>
<accession>A0AAE9JM83</accession>
<feature type="transmembrane region" description="Helical" evidence="2">
    <location>
        <begin position="102"/>
        <end position="123"/>
    </location>
</feature>
<keyword evidence="4" id="KW-1185">Reference proteome</keyword>
<evidence type="ECO:0000313" key="4">
    <source>
        <dbReference type="Proteomes" id="UP000829354"/>
    </source>
</evidence>
<organism evidence="3 4">
    <name type="scientific">Caenorhabditis briggsae</name>
    <dbReference type="NCBI Taxonomy" id="6238"/>
    <lineage>
        <taxon>Eukaryota</taxon>
        <taxon>Metazoa</taxon>
        <taxon>Ecdysozoa</taxon>
        <taxon>Nematoda</taxon>
        <taxon>Chromadorea</taxon>
        <taxon>Rhabditida</taxon>
        <taxon>Rhabditina</taxon>
        <taxon>Rhabditomorpha</taxon>
        <taxon>Rhabditoidea</taxon>
        <taxon>Rhabditidae</taxon>
        <taxon>Peloderinae</taxon>
        <taxon>Caenorhabditis</taxon>
    </lineage>
</organism>
<feature type="transmembrane region" description="Helical" evidence="2">
    <location>
        <begin position="185"/>
        <end position="204"/>
    </location>
</feature>
<feature type="transmembrane region" description="Helical" evidence="2">
    <location>
        <begin position="129"/>
        <end position="149"/>
    </location>
</feature>
<gene>
    <name evidence="3" type="ORF">L5515_008845</name>
</gene>
<feature type="region of interest" description="Disordered" evidence="1">
    <location>
        <begin position="1"/>
        <end position="20"/>
    </location>
</feature>
<sequence>MRQDDDAESMTPEDENEGNLKMAVGATNTRKIMVYSRKVFSVVSCIFLAYALGNMTLFITPGVREFVQQYHFLVYLCTPLPLISKILISGIERLSHPPKLPLLYLVFILHLLAIFLSFTSLSLFFDTEIAYFSCFIIFMNLILLVFYTLQNSSVLSAPRMFLLLIVITSVNSVLLPTFLSIFVFPYIPVIVISLLVTFYINFNICHFTNSLSSRDWPIAAVWIFSRLPL</sequence>
<keyword evidence="2" id="KW-0812">Transmembrane</keyword>
<feature type="transmembrane region" description="Helical" evidence="2">
    <location>
        <begin position="39"/>
        <end position="60"/>
    </location>
</feature>
<name>A0AAE9JM83_CAEBR</name>
<keyword evidence="2" id="KW-0472">Membrane</keyword>
<feature type="transmembrane region" description="Helical" evidence="2">
    <location>
        <begin position="161"/>
        <end position="179"/>
    </location>
</feature>
<dbReference type="Proteomes" id="UP000829354">
    <property type="component" value="Chromosome V"/>
</dbReference>
<evidence type="ECO:0000256" key="1">
    <source>
        <dbReference type="SAM" id="MobiDB-lite"/>
    </source>
</evidence>
<feature type="transmembrane region" description="Helical" evidence="2">
    <location>
        <begin position="72"/>
        <end position="90"/>
    </location>
</feature>
<dbReference type="EMBL" id="CP092624">
    <property type="protein sequence ID" value="UMM36879.1"/>
    <property type="molecule type" value="Genomic_DNA"/>
</dbReference>
<proteinExistence type="predicted"/>